<evidence type="ECO:0000256" key="1">
    <source>
        <dbReference type="ARBA" id="ARBA00004772"/>
    </source>
</evidence>
<keyword evidence="4 9" id="KW-0456">Lyase</keyword>
<feature type="domain" description="Tetrapyrrole biosynthesis uroporphyrinogen III synthase" evidence="10">
    <location>
        <begin position="11"/>
        <end position="234"/>
    </location>
</feature>
<dbReference type="CDD" id="cd06578">
    <property type="entry name" value="HemD"/>
    <property type="match status" value="1"/>
</dbReference>
<comment type="similarity">
    <text evidence="2 9">Belongs to the uroporphyrinogen-III synthase family.</text>
</comment>
<dbReference type="InterPro" id="IPR036108">
    <property type="entry name" value="4pyrrol_syn_uPrphyn_synt_sf"/>
</dbReference>
<proteinExistence type="inferred from homology"/>
<evidence type="ECO:0000313" key="11">
    <source>
        <dbReference type="EMBL" id="GAA0710918.1"/>
    </source>
</evidence>
<protein>
    <recommendedName>
        <fullName evidence="7 9">Uroporphyrinogen-III synthase</fullName>
        <ecNumber evidence="3 9">4.2.1.75</ecNumber>
    </recommendedName>
</protein>
<accession>A0ABP3TKJ9</accession>
<evidence type="ECO:0000256" key="3">
    <source>
        <dbReference type="ARBA" id="ARBA00013109"/>
    </source>
</evidence>
<organism evidence="11 12">
    <name type="scientific">Dokdonella soli</name>
    <dbReference type="NCBI Taxonomy" id="529810"/>
    <lineage>
        <taxon>Bacteria</taxon>
        <taxon>Pseudomonadati</taxon>
        <taxon>Pseudomonadota</taxon>
        <taxon>Gammaproteobacteria</taxon>
        <taxon>Lysobacterales</taxon>
        <taxon>Rhodanobacteraceae</taxon>
        <taxon>Dokdonella</taxon>
    </lineage>
</organism>
<evidence type="ECO:0000313" key="12">
    <source>
        <dbReference type="Proteomes" id="UP001501523"/>
    </source>
</evidence>
<dbReference type="Proteomes" id="UP001501523">
    <property type="component" value="Unassembled WGS sequence"/>
</dbReference>
<evidence type="ECO:0000256" key="4">
    <source>
        <dbReference type="ARBA" id="ARBA00023239"/>
    </source>
</evidence>
<evidence type="ECO:0000259" key="10">
    <source>
        <dbReference type="Pfam" id="PF02602"/>
    </source>
</evidence>
<dbReference type="Pfam" id="PF02602">
    <property type="entry name" value="HEM4"/>
    <property type="match status" value="1"/>
</dbReference>
<keyword evidence="12" id="KW-1185">Reference proteome</keyword>
<name>A0ABP3TKJ9_9GAMM</name>
<keyword evidence="5 9" id="KW-0627">Porphyrin biosynthesis</keyword>
<comment type="pathway">
    <text evidence="1 9">Porphyrin-containing compound metabolism; protoporphyrin-IX biosynthesis; coproporphyrinogen-III from 5-aminolevulinate: step 3/4.</text>
</comment>
<dbReference type="PANTHER" id="PTHR38042">
    <property type="entry name" value="UROPORPHYRINOGEN-III SYNTHASE, CHLOROPLASTIC"/>
    <property type="match status" value="1"/>
</dbReference>
<dbReference type="InterPro" id="IPR003754">
    <property type="entry name" value="4pyrrol_synth_uPrphyn_synth"/>
</dbReference>
<dbReference type="PANTHER" id="PTHR38042:SF1">
    <property type="entry name" value="UROPORPHYRINOGEN-III SYNTHASE, CHLOROPLASTIC"/>
    <property type="match status" value="1"/>
</dbReference>
<dbReference type="EC" id="4.2.1.75" evidence="3 9"/>
<reference evidence="12" key="1">
    <citation type="journal article" date="2019" name="Int. J. Syst. Evol. Microbiol.">
        <title>The Global Catalogue of Microorganisms (GCM) 10K type strain sequencing project: providing services to taxonomists for standard genome sequencing and annotation.</title>
        <authorList>
            <consortium name="The Broad Institute Genomics Platform"/>
            <consortium name="The Broad Institute Genome Sequencing Center for Infectious Disease"/>
            <person name="Wu L."/>
            <person name="Ma J."/>
        </authorList>
    </citation>
    <scope>NUCLEOTIDE SEQUENCE [LARGE SCALE GENOMIC DNA]</scope>
    <source>
        <strain evidence="12">JCM 15421</strain>
    </source>
</reference>
<evidence type="ECO:0000256" key="7">
    <source>
        <dbReference type="ARBA" id="ARBA00040167"/>
    </source>
</evidence>
<comment type="catalytic activity">
    <reaction evidence="8 9">
        <text>hydroxymethylbilane = uroporphyrinogen III + H2O</text>
        <dbReference type="Rhea" id="RHEA:18965"/>
        <dbReference type="ChEBI" id="CHEBI:15377"/>
        <dbReference type="ChEBI" id="CHEBI:57308"/>
        <dbReference type="ChEBI" id="CHEBI:57845"/>
        <dbReference type="EC" id="4.2.1.75"/>
    </reaction>
</comment>
<evidence type="ECO:0000256" key="6">
    <source>
        <dbReference type="ARBA" id="ARBA00037589"/>
    </source>
</evidence>
<dbReference type="Gene3D" id="3.40.50.10090">
    <property type="match status" value="2"/>
</dbReference>
<comment type="caution">
    <text evidence="11">The sequence shown here is derived from an EMBL/GenBank/DDBJ whole genome shotgun (WGS) entry which is preliminary data.</text>
</comment>
<sequence length="246" mass="26166">MTRPAGTARTLVARARLLGGDAVAVPGLSLREAPDAARARASLRAARAADLWIFTSPAAVRFAFRLSPSLQMPRRAQAFGVGAGTARALARHGIWAIAPHEHADSEGLLALPELADVRGRRIALIGAQGGRDLIASTLRRRGATVEAIHVYQRVAPRLTRRHFDALVAAPDPLVMLISSGEALRNLVSLLPAPLLARLHHQPLVVSSSRIAGFARDHGFGDIVEAASALPGDLLDGARWALARHRL</sequence>
<evidence type="ECO:0000256" key="9">
    <source>
        <dbReference type="RuleBase" id="RU366031"/>
    </source>
</evidence>
<dbReference type="EMBL" id="BAAAEU010000006">
    <property type="protein sequence ID" value="GAA0710918.1"/>
    <property type="molecule type" value="Genomic_DNA"/>
</dbReference>
<evidence type="ECO:0000256" key="5">
    <source>
        <dbReference type="ARBA" id="ARBA00023244"/>
    </source>
</evidence>
<evidence type="ECO:0000256" key="2">
    <source>
        <dbReference type="ARBA" id="ARBA00008133"/>
    </source>
</evidence>
<dbReference type="SUPFAM" id="SSF69618">
    <property type="entry name" value="HemD-like"/>
    <property type="match status" value="1"/>
</dbReference>
<gene>
    <name evidence="11" type="ORF">GCM10009105_12490</name>
</gene>
<comment type="function">
    <text evidence="6 9">Catalyzes cyclization of the linear tetrapyrrole, hydroxymethylbilane, to the macrocyclic uroporphyrinogen III.</text>
</comment>
<evidence type="ECO:0000256" key="8">
    <source>
        <dbReference type="ARBA" id="ARBA00048617"/>
    </source>
</evidence>
<dbReference type="InterPro" id="IPR039793">
    <property type="entry name" value="UROS/Hem4"/>
</dbReference>